<evidence type="ECO:0000313" key="2">
    <source>
        <dbReference type="Proteomes" id="UP001060085"/>
    </source>
</evidence>
<protein>
    <submittedName>
        <fullName evidence="1">Uncharacterized protein</fullName>
    </submittedName>
</protein>
<organism evidence="1 2">
    <name type="scientific">Catharanthus roseus</name>
    <name type="common">Madagascar periwinkle</name>
    <name type="synonym">Vinca rosea</name>
    <dbReference type="NCBI Taxonomy" id="4058"/>
    <lineage>
        <taxon>Eukaryota</taxon>
        <taxon>Viridiplantae</taxon>
        <taxon>Streptophyta</taxon>
        <taxon>Embryophyta</taxon>
        <taxon>Tracheophyta</taxon>
        <taxon>Spermatophyta</taxon>
        <taxon>Magnoliopsida</taxon>
        <taxon>eudicotyledons</taxon>
        <taxon>Gunneridae</taxon>
        <taxon>Pentapetalae</taxon>
        <taxon>asterids</taxon>
        <taxon>lamiids</taxon>
        <taxon>Gentianales</taxon>
        <taxon>Apocynaceae</taxon>
        <taxon>Rauvolfioideae</taxon>
        <taxon>Vinceae</taxon>
        <taxon>Catharanthinae</taxon>
        <taxon>Catharanthus</taxon>
    </lineage>
</organism>
<dbReference type="EMBL" id="CM044707">
    <property type="protein sequence ID" value="KAI5653646.1"/>
    <property type="molecule type" value="Genomic_DNA"/>
</dbReference>
<sequence length="420" mass="46423">MMTAMLSVRKMNWETWNRPIPVSVWEDLIAPKSTDLVVRESMDPLYMSESSLESLSGTASESLSVFSSESSLESLHQNPILFQFHHFILPYVSSAISNSSDERDSWTRGLGSLISDCRAFEAFFTSLDDECLIIEQDLCWIAFAYLKLGSLFNILLNDSECLLLNAFFCMSLNVNSECLLLHVFFCMTLNAPSTLEKTLIYRQRWCFSAVEASLVTRKEPLCSPGCGLSSPGGLGDKSADISPALSPTPSAGKSDLLAVVLLVLFSACRRCSLLLFAVAVGLAPINRLRVITFINLDGWLSGNHLCLDAMTRKERISYARVLIEVDLANELVSEILGHAFEGCSKNLRVKGQTKEKEQEKQPVHTYKQAGTSMNQEELLKDRDKDVRGDSKAGTSKNQEEGDSEASGDKLVPEDGLDMGL</sequence>
<gene>
    <name evidence="1" type="ORF">M9H77_30833</name>
</gene>
<proteinExistence type="predicted"/>
<keyword evidence="2" id="KW-1185">Reference proteome</keyword>
<comment type="caution">
    <text evidence="1">The sequence shown here is derived from an EMBL/GenBank/DDBJ whole genome shotgun (WGS) entry which is preliminary data.</text>
</comment>
<evidence type="ECO:0000313" key="1">
    <source>
        <dbReference type="EMBL" id="KAI5653646.1"/>
    </source>
</evidence>
<dbReference type="Proteomes" id="UP001060085">
    <property type="component" value="Linkage Group LG07"/>
</dbReference>
<reference evidence="2" key="1">
    <citation type="journal article" date="2023" name="Nat. Plants">
        <title>Single-cell RNA sequencing provides a high-resolution roadmap for understanding the multicellular compartmentation of specialized metabolism.</title>
        <authorList>
            <person name="Sun S."/>
            <person name="Shen X."/>
            <person name="Li Y."/>
            <person name="Li Y."/>
            <person name="Wang S."/>
            <person name="Li R."/>
            <person name="Zhang H."/>
            <person name="Shen G."/>
            <person name="Guo B."/>
            <person name="Wei J."/>
            <person name="Xu J."/>
            <person name="St-Pierre B."/>
            <person name="Chen S."/>
            <person name="Sun C."/>
        </authorList>
    </citation>
    <scope>NUCLEOTIDE SEQUENCE [LARGE SCALE GENOMIC DNA]</scope>
</reference>
<name>A0ACB9ZZB3_CATRO</name>
<accession>A0ACB9ZZB3</accession>